<comment type="caution">
    <text evidence="2">The sequence shown here is derived from an EMBL/GenBank/DDBJ whole genome shotgun (WGS) entry which is preliminary data.</text>
</comment>
<name>A0AAD8AAB7_DIPPU</name>
<feature type="compositionally biased region" description="Low complexity" evidence="1">
    <location>
        <begin position="29"/>
        <end position="57"/>
    </location>
</feature>
<evidence type="ECO:0000313" key="3">
    <source>
        <dbReference type="Proteomes" id="UP001233999"/>
    </source>
</evidence>
<evidence type="ECO:0000256" key="1">
    <source>
        <dbReference type="SAM" id="MobiDB-lite"/>
    </source>
</evidence>
<feature type="region of interest" description="Disordered" evidence="1">
    <location>
        <begin position="166"/>
        <end position="211"/>
    </location>
</feature>
<accession>A0AAD8AAB7</accession>
<dbReference type="EMBL" id="JASPKZ010002343">
    <property type="protein sequence ID" value="KAJ9595387.1"/>
    <property type="molecule type" value="Genomic_DNA"/>
</dbReference>
<dbReference type="Proteomes" id="UP001233999">
    <property type="component" value="Unassembled WGS sequence"/>
</dbReference>
<sequence>MSLDRELRRRPSLPEPISTFASTTIPSVSMASPKPSSMTPTKTSISSPSPSMLMISPMKPPAQGNKRRSTSQTKGDEDGHQTNKRRRHNKNHPHITNGTSSTKEDMFENYQPWVIQTYGDSAKTKTITLRKYARVLRTLRGEESNSVENSKFRFWVKAKGFRIGQPPGYVPKPADGIVGTQTLSDDKEGGNQDPPLYVPTTTAKNKIVSQQ</sequence>
<dbReference type="AlphaFoldDB" id="A0AAD8AAB7"/>
<reference evidence="2" key="1">
    <citation type="journal article" date="2023" name="IScience">
        <title>Live-bearing cockroach genome reveals convergent evolutionary mechanisms linked to viviparity in insects and beyond.</title>
        <authorList>
            <person name="Fouks B."/>
            <person name="Harrison M.C."/>
            <person name="Mikhailova A.A."/>
            <person name="Marchal E."/>
            <person name="English S."/>
            <person name="Carruthers M."/>
            <person name="Jennings E.C."/>
            <person name="Chiamaka E.L."/>
            <person name="Frigard R.A."/>
            <person name="Pippel M."/>
            <person name="Attardo G.M."/>
            <person name="Benoit J.B."/>
            <person name="Bornberg-Bauer E."/>
            <person name="Tobe S.S."/>
        </authorList>
    </citation>
    <scope>NUCLEOTIDE SEQUENCE</scope>
    <source>
        <strain evidence="2">Stay&amp;Tobe</strain>
    </source>
</reference>
<organism evidence="2 3">
    <name type="scientific">Diploptera punctata</name>
    <name type="common">Pacific beetle cockroach</name>
    <dbReference type="NCBI Taxonomy" id="6984"/>
    <lineage>
        <taxon>Eukaryota</taxon>
        <taxon>Metazoa</taxon>
        <taxon>Ecdysozoa</taxon>
        <taxon>Arthropoda</taxon>
        <taxon>Hexapoda</taxon>
        <taxon>Insecta</taxon>
        <taxon>Pterygota</taxon>
        <taxon>Neoptera</taxon>
        <taxon>Polyneoptera</taxon>
        <taxon>Dictyoptera</taxon>
        <taxon>Blattodea</taxon>
        <taxon>Blaberoidea</taxon>
        <taxon>Blaberidae</taxon>
        <taxon>Diplopterinae</taxon>
        <taxon>Diploptera</taxon>
    </lineage>
</organism>
<feature type="region of interest" description="Disordered" evidence="1">
    <location>
        <begin position="1"/>
        <end position="105"/>
    </location>
</feature>
<feature type="compositionally biased region" description="Basic residues" evidence="1">
    <location>
        <begin position="82"/>
        <end position="93"/>
    </location>
</feature>
<evidence type="ECO:0000313" key="2">
    <source>
        <dbReference type="EMBL" id="KAJ9595387.1"/>
    </source>
</evidence>
<feature type="non-terminal residue" evidence="2">
    <location>
        <position position="1"/>
    </location>
</feature>
<keyword evidence="3" id="KW-1185">Reference proteome</keyword>
<protein>
    <recommendedName>
        <fullName evidence="4">Nucleolar protein 4</fullName>
    </recommendedName>
</protein>
<gene>
    <name evidence="2" type="ORF">L9F63_013437</name>
</gene>
<proteinExistence type="predicted"/>
<feature type="compositionally biased region" description="Polar residues" evidence="1">
    <location>
        <begin position="199"/>
        <end position="211"/>
    </location>
</feature>
<evidence type="ECO:0008006" key="4">
    <source>
        <dbReference type="Google" id="ProtNLM"/>
    </source>
</evidence>
<reference evidence="2" key="2">
    <citation type="submission" date="2023-05" db="EMBL/GenBank/DDBJ databases">
        <authorList>
            <person name="Fouks B."/>
        </authorList>
    </citation>
    <scope>NUCLEOTIDE SEQUENCE</scope>
    <source>
        <strain evidence="2">Stay&amp;Tobe</strain>
        <tissue evidence="2">Testes</tissue>
    </source>
</reference>